<dbReference type="PANTHER" id="PTHR18964">
    <property type="entry name" value="ROK (REPRESSOR, ORF, KINASE) FAMILY"/>
    <property type="match status" value="1"/>
</dbReference>
<evidence type="ECO:0000313" key="1">
    <source>
        <dbReference type="EMBL" id="EAU53452.1"/>
    </source>
</evidence>
<accession>Q0EW16</accession>
<keyword evidence="2" id="KW-1185">Reference proteome</keyword>
<dbReference type="HOGENOM" id="CLU_036604_0_3_0"/>
<proteinExistence type="predicted"/>
<dbReference type="Proteomes" id="UP000005297">
    <property type="component" value="Unassembled WGS sequence"/>
</dbReference>
<dbReference type="eggNOG" id="COG1940">
    <property type="taxonomic scope" value="Bacteria"/>
</dbReference>
<comment type="caution">
    <text evidence="1">The sequence shown here is derived from an EMBL/GenBank/DDBJ whole genome shotgun (WGS) entry which is preliminary data.</text>
</comment>
<dbReference type="EMBL" id="AATS01000023">
    <property type="protein sequence ID" value="EAU53452.1"/>
    <property type="molecule type" value="Genomic_DNA"/>
</dbReference>
<dbReference type="AlphaFoldDB" id="Q0EW16"/>
<protein>
    <submittedName>
        <fullName evidence="1">ROK family protein</fullName>
    </submittedName>
</protein>
<dbReference type="InterPro" id="IPR049874">
    <property type="entry name" value="ROK_cs"/>
</dbReference>
<dbReference type="InterPro" id="IPR000600">
    <property type="entry name" value="ROK"/>
</dbReference>
<dbReference type="Gene3D" id="3.30.420.40">
    <property type="match status" value="2"/>
</dbReference>
<dbReference type="CDD" id="cd24066">
    <property type="entry name" value="ASKHA_NBD_ROK_EcFRK-like"/>
    <property type="match status" value="1"/>
</dbReference>
<dbReference type="RefSeq" id="WP_009850112.1">
    <property type="nucleotide sequence ID" value="NZ_DS022294.1"/>
</dbReference>
<dbReference type="InterPro" id="IPR043129">
    <property type="entry name" value="ATPase_NBD"/>
</dbReference>
<dbReference type="OrthoDB" id="9810372at2"/>
<name>Q0EW16_9PROT</name>
<dbReference type="InParanoid" id="Q0EW16"/>
<dbReference type="GO" id="GO:0004396">
    <property type="term" value="F:hexokinase activity"/>
    <property type="evidence" value="ECO:0007669"/>
    <property type="project" value="TreeGrafter"/>
</dbReference>
<dbReference type="Pfam" id="PF00480">
    <property type="entry name" value="ROK"/>
    <property type="match status" value="1"/>
</dbReference>
<dbReference type="FunCoup" id="Q0EW16">
    <property type="interactions" value="154"/>
</dbReference>
<organism evidence="1 2">
    <name type="scientific">Mariprofundus ferrooxydans PV-1</name>
    <dbReference type="NCBI Taxonomy" id="314345"/>
    <lineage>
        <taxon>Bacteria</taxon>
        <taxon>Pseudomonadati</taxon>
        <taxon>Pseudomonadota</taxon>
        <taxon>Candidatius Mariprofundia</taxon>
        <taxon>Mariprofundales</taxon>
        <taxon>Mariprofundaceae</taxon>
        <taxon>Mariprofundus</taxon>
    </lineage>
</organism>
<dbReference type="STRING" id="314344.AL013_13375"/>
<gene>
    <name evidence="1" type="ORF">SPV1_12917</name>
</gene>
<sequence>MRIGIDLGGTKTELIALDKTGAARLRFRRPTPAGDYAATINMIADMVAQAEGESGETANIGIGTPGAISPRTGRMKNCNSTCLNDQPLQQDLELALRRPVRLSNDANCFALSEAIDGAAARSPVVFGVILGTGVGGGIVVNGQLLEGVNSIAGEWGHNPLPSANREERPGPPCYCGRKGCIETWLSGPAMRRDHIACGGQDITAAEITRMATEGDAACMLTLERYCERLARALAGVINILDPDAIVLGGGLSNISLLYEQVPRLWSSYIFSDSVSTRLLPPAHGDSSGVRGAAWLWGR</sequence>
<dbReference type="SUPFAM" id="SSF53067">
    <property type="entry name" value="Actin-like ATPase domain"/>
    <property type="match status" value="1"/>
</dbReference>
<dbReference type="PROSITE" id="PS01125">
    <property type="entry name" value="ROK"/>
    <property type="match status" value="1"/>
</dbReference>
<reference evidence="1 2" key="1">
    <citation type="submission" date="2006-09" db="EMBL/GenBank/DDBJ databases">
        <authorList>
            <person name="Emerson D."/>
            <person name="Ferriera S."/>
            <person name="Johnson J."/>
            <person name="Kravitz S."/>
            <person name="Halpern A."/>
            <person name="Remington K."/>
            <person name="Beeson K."/>
            <person name="Tran B."/>
            <person name="Rogers Y.-H."/>
            <person name="Friedman R."/>
            <person name="Venter J.C."/>
        </authorList>
    </citation>
    <scope>NUCLEOTIDE SEQUENCE [LARGE SCALE GENOMIC DNA]</scope>
    <source>
        <strain evidence="1 2">PV-1</strain>
    </source>
</reference>
<evidence type="ECO:0000313" key="2">
    <source>
        <dbReference type="Proteomes" id="UP000005297"/>
    </source>
</evidence>
<dbReference type="PANTHER" id="PTHR18964:SF174">
    <property type="entry name" value="D-ALLOSE KINASE-RELATED"/>
    <property type="match status" value="1"/>
</dbReference>